<comment type="caution">
    <text evidence="3">The sequence shown here is derived from an EMBL/GenBank/DDBJ whole genome shotgun (WGS) entry which is preliminary data.</text>
</comment>
<dbReference type="PANTHER" id="PTHR14534:SF3">
    <property type="entry name" value="GID COMPLEX SUBUNIT 4 HOMOLOG"/>
    <property type="match status" value="1"/>
</dbReference>
<protein>
    <submittedName>
        <fullName evidence="3">Vacuolar import and degradation protein-domain-containing protein</fullName>
    </submittedName>
</protein>
<dbReference type="GO" id="GO:0005773">
    <property type="term" value="C:vacuole"/>
    <property type="evidence" value="ECO:0007669"/>
    <property type="project" value="GOC"/>
</dbReference>
<feature type="region of interest" description="Disordered" evidence="2">
    <location>
        <begin position="1"/>
        <end position="32"/>
    </location>
</feature>
<dbReference type="EMBL" id="JAUEPR010000113">
    <property type="protein sequence ID" value="KAK0463343.1"/>
    <property type="molecule type" value="Genomic_DNA"/>
</dbReference>
<proteinExistence type="inferred from homology"/>
<reference evidence="3" key="1">
    <citation type="submission" date="2023-06" db="EMBL/GenBank/DDBJ databases">
        <authorList>
            <consortium name="Lawrence Berkeley National Laboratory"/>
            <person name="Ahrendt S."/>
            <person name="Sahu N."/>
            <person name="Indic B."/>
            <person name="Wong-Bajracharya J."/>
            <person name="Merenyi Z."/>
            <person name="Ke H.-M."/>
            <person name="Monk M."/>
            <person name="Kocsube S."/>
            <person name="Drula E."/>
            <person name="Lipzen A."/>
            <person name="Balint B."/>
            <person name="Henrissat B."/>
            <person name="Andreopoulos B."/>
            <person name="Martin F.M."/>
            <person name="Harder C.B."/>
            <person name="Rigling D."/>
            <person name="Ford K.L."/>
            <person name="Foster G.D."/>
            <person name="Pangilinan J."/>
            <person name="Papanicolaou A."/>
            <person name="Barry K."/>
            <person name="LaButti K."/>
            <person name="Viragh M."/>
            <person name="Koriabine M."/>
            <person name="Yan M."/>
            <person name="Riley R."/>
            <person name="Champramary S."/>
            <person name="Plett K.L."/>
            <person name="Tsai I.J."/>
            <person name="Slot J."/>
            <person name="Sipos G."/>
            <person name="Plett J."/>
            <person name="Nagy L.G."/>
            <person name="Grigoriev I.V."/>
        </authorList>
    </citation>
    <scope>NUCLEOTIDE SEQUENCE</scope>
    <source>
        <strain evidence="3">ICMP 16352</strain>
    </source>
</reference>
<comment type="similarity">
    <text evidence="1">Belongs to the GID4/VID24 family.</text>
</comment>
<evidence type="ECO:0000256" key="2">
    <source>
        <dbReference type="SAM" id="MobiDB-lite"/>
    </source>
</evidence>
<dbReference type="Proteomes" id="UP001175227">
    <property type="component" value="Unassembled WGS sequence"/>
</dbReference>
<evidence type="ECO:0000313" key="3">
    <source>
        <dbReference type="EMBL" id="KAK0463343.1"/>
    </source>
</evidence>
<dbReference type="GO" id="GO:0007039">
    <property type="term" value="P:protein catabolic process in the vacuole"/>
    <property type="evidence" value="ECO:0007669"/>
    <property type="project" value="TreeGrafter"/>
</dbReference>
<gene>
    <name evidence="3" type="ORF">IW261DRAFT_1613750</name>
</gene>
<dbReference type="GO" id="GO:0034657">
    <property type="term" value="C:GID complex"/>
    <property type="evidence" value="ECO:0007669"/>
    <property type="project" value="TreeGrafter"/>
</dbReference>
<keyword evidence="4" id="KW-1185">Reference proteome</keyword>
<dbReference type="InterPro" id="IPR018618">
    <property type="entry name" value="GID4/10-like"/>
</dbReference>
<evidence type="ECO:0000256" key="1">
    <source>
        <dbReference type="ARBA" id="ARBA00061469"/>
    </source>
</evidence>
<organism evidence="3 4">
    <name type="scientific">Armillaria novae-zelandiae</name>
    <dbReference type="NCBI Taxonomy" id="153914"/>
    <lineage>
        <taxon>Eukaryota</taxon>
        <taxon>Fungi</taxon>
        <taxon>Dikarya</taxon>
        <taxon>Basidiomycota</taxon>
        <taxon>Agaricomycotina</taxon>
        <taxon>Agaricomycetes</taxon>
        <taxon>Agaricomycetidae</taxon>
        <taxon>Agaricales</taxon>
        <taxon>Marasmiineae</taxon>
        <taxon>Physalacriaceae</taxon>
        <taxon>Armillaria</taxon>
    </lineage>
</organism>
<dbReference type="Pfam" id="PF09783">
    <property type="entry name" value="Vac_ImportDeg"/>
    <property type="match status" value="1"/>
</dbReference>
<feature type="region of interest" description="Disordered" evidence="2">
    <location>
        <begin position="305"/>
        <end position="331"/>
    </location>
</feature>
<sequence>MGDQECDRVSAYEEDESTMPRRLCHHDDGEERVPSILRQQRSSLQPPQSHAPAVPVANSTRRHMGLVSLSPNPFINITRLRVHTQAHHCLYPGASFQGTQKSGWNSCDVTVTTVVRRRLFIVFTTYFDADVIDSRYGFRTQNGGTNEADNMVHWSRFPAFRHVKHDLKRPHYTIPDRDQGAVFMRWKERFLVPDHRVQDIMAVCVSLLQVLDVLKDEPKTDDDDAKPNTKEMLETTRMLNDVIVCRAHEEKGYNATELVNYLSAVNGPSEVHPSENGDGLLTTPVSDVPRLVGIEEGLVSSSANQFFPGDQAHAPESVNFADRPLGPNAAA</sequence>
<evidence type="ECO:0000313" key="4">
    <source>
        <dbReference type="Proteomes" id="UP001175227"/>
    </source>
</evidence>
<dbReference type="PANTHER" id="PTHR14534">
    <property type="entry name" value="VACUOLAR IMPORT AND DEGRADATION PROTEIN 24"/>
    <property type="match status" value="1"/>
</dbReference>
<dbReference type="AlphaFoldDB" id="A0AA39ND73"/>
<dbReference type="GO" id="GO:0043161">
    <property type="term" value="P:proteasome-mediated ubiquitin-dependent protein catabolic process"/>
    <property type="evidence" value="ECO:0007669"/>
    <property type="project" value="TreeGrafter"/>
</dbReference>
<dbReference type="GO" id="GO:0006623">
    <property type="term" value="P:protein targeting to vacuole"/>
    <property type="evidence" value="ECO:0007669"/>
    <property type="project" value="TreeGrafter"/>
</dbReference>
<name>A0AA39ND73_9AGAR</name>
<dbReference type="GO" id="GO:0045721">
    <property type="term" value="P:negative regulation of gluconeogenesis"/>
    <property type="evidence" value="ECO:0007669"/>
    <property type="project" value="TreeGrafter"/>
</dbReference>
<accession>A0AA39ND73</accession>
<feature type="compositionally biased region" description="Basic and acidic residues" evidence="2">
    <location>
        <begin position="1"/>
        <end position="11"/>
    </location>
</feature>